<dbReference type="AlphaFoldDB" id="A0A916N7W6"/>
<proteinExistence type="predicted"/>
<evidence type="ECO:0008006" key="4">
    <source>
        <dbReference type="Google" id="ProtNLM"/>
    </source>
</evidence>
<keyword evidence="1" id="KW-0732">Signal</keyword>
<dbReference type="Proteomes" id="UP000742786">
    <property type="component" value="Unassembled WGS sequence"/>
</dbReference>
<gene>
    <name evidence="2" type="ORF">GTOL_10475</name>
</gene>
<keyword evidence="3" id="KW-1185">Reference proteome</keyword>
<protein>
    <recommendedName>
        <fullName evidence="4">ABC transporter substrate-binding protein</fullName>
    </recommendedName>
</protein>
<evidence type="ECO:0000256" key="1">
    <source>
        <dbReference type="SAM" id="SignalP"/>
    </source>
</evidence>
<sequence length="201" mass="21964">MRRLIGLVVATLLIGSAAAEPIAPDTLVKNVTSDVLNIVSKDPEIQSGNTAKAIALVEAKLLPDFDFKRMTALAMGKDWRQASLDQQSALTSEFRTLLVRTYSRALTAYKNQTIDYKPAKIADDETDVMVRTEIKQPGAKSVSIDYAMEKLDSTWKVYDITVSGISLVLSFRDQFSAEVRSGGIDGLIKTLHAKNVIKASA</sequence>
<evidence type="ECO:0000313" key="2">
    <source>
        <dbReference type="EMBL" id="CAG4882593.1"/>
    </source>
</evidence>
<accession>A0A916N7W6</accession>
<dbReference type="Pfam" id="PF05494">
    <property type="entry name" value="MlaC"/>
    <property type="match status" value="1"/>
</dbReference>
<dbReference type="PANTHER" id="PTHR36573">
    <property type="entry name" value="INTERMEMBRANE PHOSPHOLIPID TRANSPORT SYSTEM BINDING PROTEIN MLAC"/>
    <property type="match status" value="1"/>
</dbReference>
<evidence type="ECO:0000313" key="3">
    <source>
        <dbReference type="Proteomes" id="UP000742786"/>
    </source>
</evidence>
<dbReference type="PANTHER" id="PTHR36573:SF1">
    <property type="entry name" value="INTERMEMBRANE PHOSPHOLIPID TRANSPORT SYSTEM BINDING PROTEIN MLAC"/>
    <property type="match status" value="1"/>
</dbReference>
<dbReference type="Gene3D" id="1.10.10.640">
    <property type="entry name" value="phospholipid-binding protein"/>
    <property type="match status" value="1"/>
</dbReference>
<dbReference type="RefSeq" id="WP_220634653.1">
    <property type="nucleotide sequence ID" value="NZ_CAJQUM010000001.1"/>
</dbReference>
<comment type="caution">
    <text evidence="2">The sequence shown here is derived from an EMBL/GenBank/DDBJ whole genome shotgun (WGS) entry which is preliminary data.</text>
</comment>
<dbReference type="EMBL" id="CAJQUM010000001">
    <property type="protein sequence ID" value="CAG4882593.1"/>
    <property type="molecule type" value="Genomic_DNA"/>
</dbReference>
<dbReference type="InterPro" id="IPR008869">
    <property type="entry name" value="MlaC/ttg2D"/>
</dbReference>
<dbReference type="Gene3D" id="3.10.450.50">
    <property type="match status" value="1"/>
</dbReference>
<reference evidence="2" key="1">
    <citation type="submission" date="2021-04" db="EMBL/GenBank/DDBJ databases">
        <authorList>
            <person name="Hornung B."/>
        </authorList>
    </citation>
    <scope>NUCLEOTIDE SEQUENCE</scope>
    <source>
        <strain evidence="2">G5G6</strain>
    </source>
</reference>
<organism evidence="2 3">
    <name type="scientific">Georgfuchsia toluolica</name>
    <dbReference type="NCBI Taxonomy" id="424218"/>
    <lineage>
        <taxon>Bacteria</taxon>
        <taxon>Pseudomonadati</taxon>
        <taxon>Pseudomonadota</taxon>
        <taxon>Betaproteobacteria</taxon>
        <taxon>Nitrosomonadales</taxon>
        <taxon>Sterolibacteriaceae</taxon>
        <taxon>Georgfuchsia</taxon>
    </lineage>
</organism>
<name>A0A916N7W6_9PROT</name>
<dbReference type="PIRSF" id="PIRSF004649">
    <property type="entry name" value="MlaC"/>
    <property type="match status" value="1"/>
</dbReference>
<feature type="signal peptide" evidence="1">
    <location>
        <begin position="1"/>
        <end position="19"/>
    </location>
</feature>
<feature type="chain" id="PRO_5036895906" description="ABC transporter substrate-binding protein" evidence="1">
    <location>
        <begin position="20"/>
        <end position="201"/>
    </location>
</feature>